<dbReference type="SMR" id="A0A6P5SQA5"/>
<dbReference type="KEGG" id="pavi:110760362"/>
<dbReference type="GeneID" id="110760362"/>
<keyword evidence="1" id="KW-1185">Reference proteome</keyword>
<dbReference type="Proteomes" id="UP000515124">
    <property type="component" value="Unplaced"/>
</dbReference>
<gene>
    <name evidence="2" type="primary">LOC110760362</name>
</gene>
<dbReference type="AlphaFoldDB" id="A0A6P5SQA5"/>
<accession>A0A6P5SQA5</accession>
<dbReference type="InterPro" id="IPR015915">
    <property type="entry name" value="Kelch-typ_b-propeller"/>
</dbReference>
<dbReference type="Gramene" id="Pav_sc0000740.1_g430.1.mk:mrna">
    <property type="protein sequence ID" value="Pav_sc0000740.1_g430.1.mk:mrna"/>
    <property type="gene ID" value="Pav_sc0000740.1_g430.1.mk"/>
</dbReference>
<sequence>MGDSNTSQPSASADLLPYCHPLNRCVNFSPFLEKFTSTGDEVLHYVQEVEKSMRELCERTEMEIPLGEVGKILEINKSLAVLSAQQMQLVDLMRSMSEQFRLIQSTLVQIQQADNPYPSLTEAASVYLFVSYFEIQGESNAIYEVKFKYGAPVVGRVDRFCEREKNQVVGLVAARIRSNLYVLAQDCGFIIDTKTMSRCSSFTPPIKHKRSPLVVSAYDKLYCLACPSSFPPNLEASFERYDPDKKLWEIMPSYPFYNDYDTYMNITGYAICYGVILFSLCASRGKNFDVVAFHISRNQWKPVEIDISVCCAPFKGRAVVVGERIYSVHGEELIAFGFKMYKGDDGSLVYFLSQLFVLEGLEIAHPPLPYGGKYKTEYLVHLGNSEFFYVKTRRTLLSVQYLCITTFRIVVEEAGSLKMKTIHSTVRSVDIQCGEWFNLISCFMPGCEDYEPKEEETSLDESFSMVNHRRMAKKQAGRGIAAREPELFSVRNRKSQAS</sequence>
<dbReference type="SUPFAM" id="SSF117281">
    <property type="entry name" value="Kelch motif"/>
    <property type="match status" value="1"/>
</dbReference>
<organism evidence="1 2">
    <name type="scientific">Prunus avium</name>
    <name type="common">Cherry</name>
    <name type="synonym">Cerasus avium</name>
    <dbReference type="NCBI Taxonomy" id="42229"/>
    <lineage>
        <taxon>Eukaryota</taxon>
        <taxon>Viridiplantae</taxon>
        <taxon>Streptophyta</taxon>
        <taxon>Embryophyta</taxon>
        <taxon>Tracheophyta</taxon>
        <taxon>Spermatophyta</taxon>
        <taxon>Magnoliopsida</taxon>
        <taxon>eudicotyledons</taxon>
        <taxon>Gunneridae</taxon>
        <taxon>Pentapetalae</taxon>
        <taxon>rosids</taxon>
        <taxon>fabids</taxon>
        <taxon>Rosales</taxon>
        <taxon>Rosaceae</taxon>
        <taxon>Amygdaloideae</taxon>
        <taxon>Amygdaleae</taxon>
        <taxon>Prunus</taxon>
    </lineage>
</organism>
<protein>
    <submittedName>
        <fullName evidence="2">Uncharacterized protein LOC110760362 isoform X1</fullName>
    </submittedName>
</protein>
<evidence type="ECO:0000313" key="1">
    <source>
        <dbReference type="Proteomes" id="UP000515124"/>
    </source>
</evidence>
<proteinExistence type="predicted"/>
<evidence type="ECO:0000313" key="2">
    <source>
        <dbReference type="RefSeq" id="XP_021818304.1"/>
    </source>
</evidence>
<name>A0A6P5SQA5_PRUAV</name>
<dbReference type="RefSeq" id="XP_021818304.1">
    <property type="nucleotide sequence ID" value="XM_021962612.1"/>
</dbReference>
<reference evidence="2" key="1">
    <citation type="submission" date="2025-08" db="UniProtKB">
        <authorList>
            <consortium name="RefSeq"/>
        </authorList>
    </citation>
    <scope>IDENTIFICATION</scope>
</reference>